<dbReference type="STRING" id="593750.Metfor_2759"/>
<name>L0HG92_METFS</name>
<dbReference type="HOGENOM" id="CLU_165492_0_0_2"/>
<reference evidence="3" key="1">
    <citation type="submission" date="2011-12" db="EMBL/GenBank/DDBJ databases">
        <title>Complete sequence of Methanoregula formicicum SMSP.</title>
        <authorList>
            <person name="Lucas S."/>
            <person name="Han J."/>
            <person name="Lapidus A."/>
            <person name="Cheng J.-F."/>
            <person name="Goodwin L."/>
            <person name="Pitluck S."/>
            <person name="Peters L."/>
            <person name="Ovchinnikova G."/>
            <person name="Teshima H."/>
            <person name="Detter J.C."/>
            <person name="Han C."/>
            <person name="Tapia R."/>
            <person name="Land M."/>
            <person name="Hauser L."/>
            <person name="Kyrpides N."/>
            <person name="Ivanova N."/>
            <person name="Pagani I."/>
            <person name="Imachi H."/>
            <person name="Tamaki H."/>
            <person name="Sekiguchi Y."/>
            <person name="Kamagata Y."/>
            <person name="Cadillo-Quiroz H."/>
            <person name="Zinder S."/>
            <person name="Liu W.-T."/>
            <person name="Woyke T."/>
        </authorList>
    </citation>
    <scope>NUCLEOTIDE SEQUENCE [LARGE SCALE GENOMIC DNA]</scope>
    <source>
        <strain evidence="3">DSM 22288 / NBRC 105244 / SMSP</strain>
    </source>
</reference>
<dbReference type="InParanoid" id="L0HG92"/>
<evidence type="ECO:0000313" key="2">
    <source>
        <dbReference type="EMBL" id="AGB03742.1"/>
    </source>
</evidence>
<dbReference type="SUPFAM" id="SSF51182">
    <property type="entry name" value="RmlC-like cupins"/>
    <property type="match status" value="1"/>
</dbReference>
<reference evidence="2 3" key="2">
    <citation type="journal article" date="2014" name="Genome Announc.">
        <title>Complete Genome Sequence of Methanoregula formicica SMSPT, a Mesophilic Hydrogenotrophic Methanogen Isolated from a Methanogenic Upflow Anaerobic Sludge Blanket Reactor.</title>
        <authorList>
            <person name="Yamamoto K."/>
            <person name="Tamaki H."/>
            <person name="Cadillo-Quiroz H."/>
            <person name="Imachi H."/>
            <person name="Kyrpides N."/>
            <person name="Woyke T."/>
            <person name="Goodwin L."/>
            <person name="Zinder S.H."/>
            <person name="Kamagata Y."/>
            <person name="Liu W.T."/>
        </authorList>
    </citation>
    <scope>NUCLEOTIDE SEQUENCE [LARGE SCALE GENOMIC DNA]</scope>
    <source>
        <strain evidence="3">DSM 22288 / NBRC 105244 / SMSP</strain>
    </source>
</reference>
<dbReference type="AlphaFoldDB" id="L0HG92"/>
<dbReference type="KEGG" id="mfo:Metfor_2759"/>
<dbReference type="PANTHER" id="PTHR37694:SF1">
    <property type="entry name" value="SLR8022 PROTEIN"/>
    <property type="match status" value="1"/>
</dbReference>
<dbReference type="InterPro" id="IPR011051">
    <property type="entry name" value="RmlC_Cupin_sf"/>
</dbReference>
<dbReference type="PANTHER" id="PTHR37694">
    <property type="entry name" value="SLR8022 PROTEIN"/>
    <property type="match status" value="1"/>
</dbReference>
<dbReference type="InterPro" id="IPR014710">
    <property type="entry name" value="RmlC-like_jellyroll"/>
</dbReference>
<keyword evidence="3" id="KW-1185">Reference proteome</keyword>
<feature type="domain" description="Cupin type-2" evidence="1">
    <location>
        <begin position="42"/>
        <end position="109"/>
    </location>
</feature>
<dbReference type="eggNOG" id="arCOG02992">
    <property type="taxonomic scope" value="Archaea"/>
</dbReference>
<gene>
    <name evidence="2" type="ordered locus">Metfor_2759</name>
</gene>
<proteinExistence type="predicted"/>
<dbReference type="EMBL" id="CP003167">
    <property type="protein sequence ID" value="AGB03742.1"/>
    <property type="molecule type" value="Genomic_DNA"/>
</dbReference>
<dbReference type="Gene3D" id="2.60.120.10">
    <property type="entry name" value="Jelly Rolls"/>
    <property type="match status" value="1"/>
</dbReference>
<sequence length="123" mass="13722">MYQLNRYNEMKITEVAQLESVKNPHNVDVRKVFEAPDTSAVVITLKPGESLKKHVTPVAVFFYVLEGTGVVETGEERQSVGRDSVVESPAMIAHTWKNESNAVVRILVVKILTTGKGKDTRLR</sequence>
<accession>L0HG92</accession>
<dbReference type="Proteomes" id="UP000010824">
    <property type="component" value="Chromosome"/>
</dbReference>
<dbReference type="InterPro" id="IPR013096">
    <property type="entry name" value="Cupin_2"/>
</dbReference>
<protein>
    <recommendedName>
        <fullName evidence="1">Cupin type-2 domain-containing protein</fullName>
    </recommendedName>
</protein>
<dbReference type="Pfam" id="PF07883">
    <property type="entry name" value="Cupin_2"/>
    <property type="match status" value="1"/>
</dbReference>
<evidence type="ECO:0000313" key="3">
    <source>
        <dbReference type="Proteomes" id="UP000010824"/>
    </source>
</evidence>
<evidence type="ECO:0000259" key="1">
    <source>
        <dbReference type="Pfam" id="PF07883"/>
    </source>
</evidence>
<dbReference type="CDD" id="cd06984">
    <property type="entry name" value="cupin_Moth_1897"/>
    <property type="match status" value="1"/>
</dbReference>
<organism evidence="2 3">
    <name type="scientific">Methanoregula formicica (strain DSM 22288 / NBRC 105244 / SMSP)</name>
    <dbReference type="NCBI Taxonomy" id="593750"/>
    <lineage>
        <taxon>Archaea</taxon>
        <taxon>Methanobacteriati</taxon>
        <taxon>Methanobacteriota</taxon>
        <taxon>Stenosarchaea group</taxon>
        <taxon>Methanomicrobia</taxon>
        <taxon>Methanomicrobiales</taxon>
        <taxon>Methanoregulaceae</taxon>
        <taxon>Methanoregula</taxon>
    </lineage>
</organism>